<dbReference type="Gene3D" id="3.90.550.10">
    <property type="entry name" value="Spore Coat Polysaccharide Biosynthesis Protein SpsA, Chain A"/>
    <property type="match status" value="1"/>
</dbReference>
<comment type="caution">
    <text evidence="2">The sequence shown here is derived from an EMBL/GenBank/DDBJ whole genome shotgun (WGS) entry which is preliminary data.</text>
</comment>
<accession>A0A2N0B7P1</accession>
<dbReference type="InterPro" id="IPR001173">
    <property type="entry name" value="Glyco_trans_2-like"/>
</dbReference>
<dbReference type="Pfam" id="PF00535">
    <property type="entry name" value="Glycos_transf_2"/>
    <property type="match status" value="1"/>
</dbReference>
<organism evidence="2">
    <name type="scientific">Leptospira ellisii</name>
    <dbReference type="NCBI Taxonomy" id="2023197"/>
    <lineage>
        <taxon>Bacteria</taxon>
        <taxon>Pseudomonadati</taxon>
        <taxon>Spirochaetota</taxon>
        <taxon>Spirochaetia</taxon>
        <taxon>Leptospirales</taxon>
        <taxon>Leptospiraceae</taxon>
        <taxon>Leptospira</taxon>
    </lineage>
</organism>
<protein>
    <recommendedName>
        <fullName evidence="1">Glycosyltransferase 2-like domain-containing protein</fullName>
    </recommendedName>
</protein>
<dbReference type="GO" id="GO:0016758">
    <property type="term" value="F:hexosyltransferase activity"/>
    <property type="evidence" value="ECO:0007669"/>
    <property type="project" value="UniProtKB-ARBA"/>
</dbReference>
<evidence type="ECO:0000313" key="2">
    <source>
        <dbReference type="EMBL" id="PJZ92571.1"/>
    </source>
</evidence>
<reference evidence="2" key="1">
    <citation type="submission" date="2017-07" db="EMBL/GenBank/DDBJ databases">
        <title>Leptospira spp. isolated from tropical soils.</title>
        <authorList>
            <person name="Thibeaux R."/>
            <person name="Iraola G."/>
            <person name="Ferres I."/>
            <person name="Bierque E."/>
            <person name="Girault D."/>
            <person name="Soupe-Gilbert M.-E."/>
            <person name="Picardeau M."/>
            <person name="Goarant C."/>
        </authorList>
    </citation>
    <scope>NUCLEOTIDE SEQUENCE [LARGE SCALE GENOMIC DNA]</scope>
    <source>
        <strain evidence="2">ATI7-C-A5</strain>
    </source>
</reference>
<dbReference type="AlphaFoldDB" id="A0A2N0B7P1"/>
<name>A0A2N0B7P1_9LEPT</name>
<gene>
    <name evidence="2" type="ORF">CH379_12435</name>
</gene>
<proteinExistence type="predicted"/>
<sequence length="291" mass="34155">MKTEKKGKVSFVLGSYNRREFLKLAVQSIRDEIKNSDIEAEIIVVDGGSNDGSVDWLVGQKDVLLILQHNRGVWKDKEIERRSWGYFMNLGFRSCEGEYICMISDDSLIVPGSIKRGIESISEAKKRNPKLGGAAVYWRNWPEQREYLVGLTLGRKIFVNHGLYTREAMQAVDFIDEDSFHFYHADGDLCLKMWHAGYEIISAESSYVEHYSHANLKIRQSNNEKQQKDWAWYLKKWRGIFYFPNTPEEYEGGWMYKSHEDLSRSAFKFYKAISLPERCFLLLKEIRKRFK</sequence>
<dbReference type="InterPro" id="IPR029044">
    <property type="entry name" value="Nucleotide-diphossugar_trans"/>
</dbReference>
<dbReference type="SUPFAM" id="SSF53448">
    <property type="entry name" value="Nucleotide-diphospho-sugar transferases"/>
    <property type="match status" value="1"/>
</dbReference>
<feature type="domain" description="Glycosyltransferase 2-like" evidence="1">
    <location>
        <begin position="10"/>
        <end position="126"/>
    </location>
</feature>
<evidence type="ECO:0000259" key="1">
    <source>
        <dbReference type="Pfam" id="PF00535"/>
    </source>
</evidence>
<dbReference type="OrthoDB" id="9810303at2"/>
<dbReference type="EMBL" id="NPEF01000123">
    <property type="protein sequence ID" value="PJZ92571.1"/>
    <property type="molecule type" value="Genomic_DNA"/>
</dbReference>
<dbReference type="PANTHER" id="PTHR22916">
    <property type="entry name" value="GLYCOSYLTRANSFERASE"/>
    <property type="match status" value="1"/>
</dbReference>
<dbReference type="PANTHER" id="PTHR22916:SF3">
    <property type="entry name" value="UDP-GLCNAC:BETAGAL BETA-1,3-N-ACETYLGLUCOSAMINYLTRANSFERASE-LIKE PROTEIN 1"/>
    <property type="match status" value="1"/>
</dbReference>